<feature type="transmembrane region" description="Helical" evidence="1">
    <location>
        <begin position="6"/>
        <end position="23"/>
    </location>
</feature>
<organism evidence="2">
    <name type="scientific">marine sediment metagenome</name>
    <dbReference type="NCBI Taxonomy" id="412755"/>
    <lineage>
        <taxon>unclassified sequences</taxon>
        <taxon>metagenomes</taxon>
        <taxon>ecological metagenomes</taxon>
    </lineage>
</organism>
<keyword evidence="1" id="KW-0812">Transmembrane</keyword>
<accession>A0A0F9WPQ7</accession>
<dbReference type="AlphaFoldDB" id="A0A0F9WPQ7"/>
<keyword evidence="1" id="KW-0472">Membrane</keyword>
<sequence>MTRSLINFAAALFTFVVAVLDLWKEWRDQ</sequence>
<protein>
    <submittedName>
        <fullName evidence="2">Uncharacterized protein</fullName>
    </submittedName>
</protein>
<gene>
    <name evidence="2" type="ORF">LCGC14_0252480</name>
</gene>
<evidence type="ECO:0000256" key="1">
    <source>
        <dbReference type="SAM" id="Phobius"/>
    </source>
</evidence>
<reference evidence="2" key="1">
    <citation type="journal article" date="2015" name="Nature">
        <title>Complex archaea that bridge the gap between prokaryotes and eukaryotes.</title>
        <authorList>
            <person name="Spang A."/>
            <person name="Saw J.H."/>
            <person name="Jorgensen S.L."/>
            <person name="Zaremba-Niedzwiedzka K."/>
            <person name="Martijn J."/>
            <person name="Lind A.E."/>
            <person name="van Eijk R."/>
            <person name="Schleper C."/>
            <person name="Guy L."/>
            <person name="Ettema T.J."/>
        </authorList>
    </citation>
    <scope>NUCLEOTIDE SEQUENCE</scope>
</reference>
<name>A0A0F9WPQ7_9ZZZZ</name>
<dbReference type="EMBL" id="LAZR01000131">
    <property type="protein sequence ID" value="KKN88176.1"/>
    <property type="molecule type" value="Genomic_DNA"/>
</dbReference>
<proteinExistence type="predicted"/>
<evidence type="ECO:0000313" key="2">
    <source>
        <dbReference type="EMBL" id="KKN88176.1"/>
    </source>
</evidence>
<keyword evidence="1" id="KW-1133">Transmembrane helix</keyword>
<comment type="caution">
    <text evidence="2">The sequence shown here is derived from an EMBL/GenBank/DDBJ whole genome shotgun (WGS) entry which is preliminary data.</text>
</comment>